<evidence type="ECO:0000256" key="1">
    <source>
        <dbReference type="SAM" id="MobiDB-lite"/>
    </source>
</evidence>
<reference evidence="2" key="1">
    <citation type="submission" date="2020-06" db="EMBL/GenBank/DDBJ databases">
        <authorList>
            <person name="Li T."/>
            <person name="Hu X."/>
            <person name="Zhang T."/>
            <person name="Song X."/>
            <person name="Zhang H."/>
            <person name="Dai N."/>
            <person name="Sheng W."/>
            <person name="Hou X."/>
            <person name="Wei L."/>
        </authorList>
    </citation>
    <scope>NUCLEOTIDE SEQUENCE</scope>
    <source>
        <strain evidence="2">KEN1</strain>
        <tissue evidence="2">Leaf</tissue>
    </source>
</reference>
<protein>
    <submittedName>
        <fullName evidence="2">Uncharacterized protein</fullName>
    </submittedName>
</protein>
<feature type="compositionally biased region" description="Polar residues" evidence="1">
    <location>
        <begin position="24"/>
        <end position="36"/>
    </location>
</feature>
<dbReference type="AlphaFoldDB" id="A0AAW2XJP5"/>
<proteinExistence type="predicted"/>
<sequence>MTPILGVPDEALSGKDHGGPNPRPESTNLDRGSDQQGLHPMDLDEQMQDPQDEPLLEELLDGSIPEPIKVSKTATVRHAEQKVTYLQTARRNMVNYANWKP</sequence>
<dbReference type="EMBL" id="JACGWN010000003">
    <property type="protein sequence ID" value="KAL0454011.1"/>
    <property type="molecule type" value="Genomic_DNA"/>
</dbReference>
<reference evidence="2" key="2">
    <citation type="journal article" date="2024" name="Plant">
        <title>Genomic evolution and insights into agronomic trait innovations of Sesamum species.</title>
        <authorList>
            <person name="Miao H."/>
            <person name="Wang L."/>
            <person name="Qu L."/>
            <person name="Liu H."/>
            <person name="Sun Y."/>
            <person name="Le M."/>
            <person name="Wang Q."/>
            <person name="Wei S."/>
            <person name="Zheng Y."/>
            <person name="Lin W."/>
            <person name="Duan Y."/>
            <person name="Cao H."/>
            <person name="Xiong S."/>
            <person name="Wang X."/>
            <person name="Wei L."/>
            <person name="Li C."/>
            <person name="Ma Q."/>
            <person name="Ju M."/>
            <person name="Zhao R."/>
            <person name="Li G."/>
            <person name="Mu C."/>
            <person name="Tian Q."/>
            <person name="Mei H."/>
            <person name="Zhang T."/>
            <person name="Gao T."/>
            <person name="Zhang H."/>
        </authorList>
    </citation>
    <scope>NUCLEOTIDE SEQUENCE</scope>
    <source>
        <strain evidence="2">KEN1</strain>
    </source>
</reference>
<gene>
    <name evidence="2" type="ORF">Slati_0740300</name>
</gene>
<feature type="compositionally biased region" description="Acidic residues" evidence="1">
    <location>
        <begin position="43"/>
        <end position="53"/>
    </location>
</feature>
<organism evidence="2">
    <name type="scientific">Sesamum latifolium</name>
    <dbReference type="NCBI Taxonomy" id="2727402"/>
    <lineage>
        <taxon>Eukaryota</taxon>
        <taxon>Viridiplantae</taxon>
        <taxon>Streptophyta</taxon>
        <taxon>Embryophyta</taxon>
        <taxon>Tracheophyta</taxon>
        <taxon>Spermatophyta</taxon>
        <taxon>Magnoliopsida</taxon>
        <taxon>eudicotyledons</taxon>
        <taxon>Gunneridae</taxon>
        <taxon>Pentapetalae</taxon>
        <taxon>asterids</taxon>
        <taxon>lamiids</taxon>
        <taxon>Lamiales</taxon>
        <taxon>Pedaliaceae</taxon>
        <taxon>Sesamum</taxon>
    </lineage>
</organism>
<name>A0AAW2XJP5_9LAMI</name>
<comment type="caution">
    <text evidence="2">The sequence shown here is derived from an EMBL/GenBank/DDBJ whole genome shotgun (WGS) entry which is preliminary data.</text>
</comment>
<evidence type="ECO:0000313" key="2">
    <source>
        <dbReference type="EMBL" id="KAL0454011.1"/>
    </source>
</evidence>
<feature type="region of interest" description="Disordered" evidence="1">
    <location>
        <begin position="1"/>
        <end position="53"/>
    </location>
</feature>
<accession>A0AAW2XJP5</accession>